<evidence type="ECO:0000313" key="3">
    <source>
        <dbReference type="Proteomes" id="UP000018050"/>
    </source>
</evidence>
<gene>
    <name evidence="2" type="ORF">EAH_00000150</name>
</gene>
<accession>U6G737</accession>
<evidence type="ECO:0000313" key="2">
    <source>
        <dbReference type="EMBL" id="CDI76036.1"/>
    </source>
</evidence>
<dbReference type="AlphaFoldDB" id="U6G737"/>
<evidence type="ECO:0000256" key="1">
    <source>
        <dbReference type="SAM" id="MobiDB-lite"/>
    </source>
</evidence>
<keyword evidence="3" id="KW-1185">Reference proteome</keyword>
<name>U6G737_EIMAC</name>
<dbReference type="RefSeq" id="XP_013253330.1">
    <property type="nucleotide sequence ID" value="XM_013397876.1"/>
</dbReference>
<sequence>METSPGHSLNLSQCLCMQQLPKASLHCAEKRREAAQLHQELQHQFELLNSTLLRQMGLHYSMLPTGMLGLEGGEIRTLQGKQLQGYSTIHQKHGSPSNDMEKSQTTMSSPLRRGELPSEGSTEKAFDWLPYCEDSRPPRKGPEGIICSSYSMIDEQMEGQNCALSGGRDGTASDFTPPLSSLHCQQHHEGHAAREASQANKVIPCITSLKLNNSEDGSSTLQSVDRSGTESQACLQQPGGKVRQTCCLRQFCFVARQAWPAKAPPFLSIHSTEKKIPIAHIMKPGSLSRRPGASKATDDHHPTRRSPTLSSALDAGTAYPTISHDTSEHTREGQWKPATIQVQPQRLHPFSAPSQIQQKVPGSSYQLFLPTQAVTAESEPVHQLLQQQWIGQWQQRPQEWNCVQQFSLQRARMQHIPTTQQFRQRRSYGFFSYTHPILPQNATVPWVTVVTIAPHLRSYWEGTNRAEELFVGGRGAPLPSMKRPVTSVNALLSGYSKPPYTTEVRLL</sequence>
<feature type="compositionally biased region" description="Polar residues" evidence="1">
    <location>
        <begin position="89"/>
        <end position="109"/>
    </location>
</feature>
<feature type="region of interest" description="Disordered" evidence="1">
    <location>
        <begin position="281"/>
        <end position="334"/>
    </location>
</feature>
<protein>
    <submittedName>
        <fullName evidence="2">Uncharacterized protein</fullName>
    </submittedName>
</protein>
<dbReference type="GeneID" id="25268085"/>
<organism evidence="2 3">
    <name type="scientific">Eimeria acervulina</name>
    <name type="common">Coccidian parasite</name>
    <dbReference type="NCBI Taxonomy" id="5801"/>
    <lineage>
        <taxon>Eukaryota</taxon>
        <taxon>Sar</taxon>
        <taxon>Alveolata</taxon>
        <taxon>Apicomplexa</taxon>
        <taxon>Conoidasida</taxon>
        <taxon>Coccidia</taxon>
        <taxon>Eucoccidiorida</taxon>
        <taxon>Eimeriorina</taxon>
        <taxon>Eimeriidae</taxon>
        <taxon>Eimeria</taxon>
    </lineage>
</organism>
<dbReference type="OMA" id="HARHANG"/>
<proteinExistence type="predicted"/>
<dbReference type="VEuPathDB" id="ToxoDB:EAH_00000150"/>
<feature type="region of interest" description="Disordered" evidence="1">
    <location>
        <begin position="89"/>
        <end position="120"/>
    </location>
</feature>
<dbReference type="Proteomes" id="UP000018050">
    <property type="component" value="Unassembled WGS sequence"/>
</dbReference>
<reference evidence="2" key="2">
    <citation type="submission" date="2013-10" db="EMBL/GenBank/DDBJ databases">
        <authorList>
            <person name="Aslett M."/>
        </authorList>
    </citation>
    <scope>NUCLEOTIDE SEQUENCE</scope>
    <source>
        <strain evidence="2">Houghton</strain>
    </source>
</reference>
<reference evidence="2" key="1">
    <citation type="submission" date="2013-10" db="EMBL/GenBank/DDBJ databases">
        <title>Genomic analysis of the causative agents of coccidiosis in chickens.</title>
        <authorList>
            <person name="Reid A.J."/>
            <person name="Blake D."/>
            <person name="Billington K."/>
            <person name="Browne H."/>
            <person name="Dunn M."/>
            <person name="Hung S."/>
            <person name="Kawahara F."/>
            <person name="Miranda-Saavedra D."/>
            <person name="Mourier T."/>
            <person name="Nagra H."/>
            <person name="Otto T.D."/>
            <person name="Rawlings N."/>
            <person name="Sanchez A."/>
            <person name="Sanders M."/>
            <person name="Subramaniam C."/>
            <person name="Tay Y."/>
            <person name="Dear P."/>
            <person name="Doerig C."/>
            <person name="Gruber A."/>
            <person name="Parkinson J."/>
            <person name="Shirley M."/>
            <person name="Wan K.L."/>
            <person name="Berriman M."/>
            <person name="Tomley F."/>
            <person name="Pain A."/>
        </authorList>
    </citation>
    <scope>NUCLEOTIDE SEQUENCE</scope>
    <source>
        <strain evidence="2">Houghton</strain>
    </source>
</reference>
<feature type="compositionally biased region" description="Basic and acidic residues" evidence="1">
    <location>
        <begin position="325"/>
        <end position="334"/>
    </location>
</feature>
<dbReference type="EMBL" id="HG670307">
    <property type="protein sequence ID" value="CDI76036.1"/>
    <property type="molecule type" value="Genomic_DNA"/>
</dbReference>